<dbReference type="RefSeq" id="XP_064705198.1">
    <property type="nucleotide sequence ID" value="XM_064847477.1"/>
</dbReference>
<reference evidence="9 10" key="1">
    <citation type="submission" date="2023-08" db="EMBL/GenBank/DDBJ databases">
        <title>Black Yeasts Isolated from many extreme environments.</title>
        <authorList>
            <person name="Coleine C."/>
            <person name="Stajich J.E."/>
            <person name="Selbmann L."/>
        </authorList>
    </citation>
    <scope>NUCLEOTIDE SEQUENCE [LARGE SCALE GENOMIC DNA]</scope>
    <source>
        <strain evidence="9 10">CCFEE 5792</strain>
    </source>
</reference>
<evidence type="ECO:0000256" key="6">
    <source>
        <dbReference type="ARBA" id="ARBA00023242"/>
    </source>
</evidence>
<evidence type="ECO:0000256" key="4">
    <source>
        <dbReference type="ARBA" id="ARBA00023125"/>
    </source>
</evidence>
<keyword evidence="6" id="KW-0539">Nucleus</keyword>
<feature type="compositionally biased region" description="Polar residues" evidence="7">
    <location>
        <begin position="68"/>
        <end position="88"/>
    </location>
</feature>
<feature type="region of interest" description="Disordered" evidence="7">
    <location>
        <begin position="822"/>
        <end position="857"/>
    </location>
</feature>
<dbReference type="Proteomes" id="UP001358417">
    <property type="component" value="Unassembled WGS sequence"/>
</dbReference>
<feature type="compositionally biased region" description="Polar residues" evidence="7">
    <location>
        <begin position="118"/>
        <end position="127"/>
    </location>
</feature>
<dbReference type="PROSITE" id="PS50048">
    <property type="entry name" value="ZN2_CY6_FUNGAL_2"/>
    <property type="match status" value="1"/>
</dbReference>
<keyword evidence="5" id="KW-0804">Transcription</keyword>
<dbReference type="SMART" id="SM00906">
    <property type="entry name" value="Fungal_trans"/>
    <property type="match status" value="1"/>
</dbReference>
<dbReference type="GO" id="GO:0008270">
    <property type="term" value="F:zinc ion binding"/>
    <property type="evidence" value="ECO:0007669"/>
    <property type="project" value="InterPro"/>
</dbReference>
<dbReference type="GeneID" id="89972077"/>
<gene>
    <name evidence="9" type="ORF">LTR84_003894</name>
</gene>
<dbReference type="Pfam" id="PF00172">
    <property type="entry name" value="Zn_clus"/>
    <property type="match status" value="1"/>
</dbReference>
<evidence type="ECO:0000313" key="9">
    <source>
        <dbReference type="EMBL" id="KAK5050612.1"/>
    </source>
</evidence>
<keyword evidence="2" id="KW-0479">Metal-binding</keyword>
<keyword evidence="3" id="KW-0805">Transcription regulation</keyword>
<evidence type="ECO:0000259" key="8">
    <source>
        <dbReference type="PROSITE" id="PS50048"/>
    </source>
</evidence>
<feature type="compositionally biased region" description="Low complexity" evidence="7">
    <location>
        <begin position="890"/>
        <end position="902"/>
    </location>
</feature>
<proteinExistence type="predicted"/>
<dbReference type="InterPro" id="IPR007219">
    <property type="entry name" value="XnlR_reg_dom"/>
</dbReference>
<dbReference type="SUPFAM" id="SSF57701">
    <property type="entry name" value="Zn2/Cys6 DNA-binding domain"/>
    <property type="match status" value="1"/>
</dbReference>
<name>A0AAV9N7L2_9EURO</name>
<dbReference type="PANTHER" id="PTHR31001">
    <property type="entry name" value="UNCHARACTERIZED TRANSCRIPTIONAL REGULATORY PROTEIN"/>
    <property type="match status" value="1"/>
</dbReference>
<dbReference type="Gene3D" id="4.10.240.10">
    <property type="entry name" value="Zn(2)-C6 fungal-type DNA-binding domain"/>
    <property type="match status" value="1"/>
</dbReference>
<dbReference type="CDD" id="cd00067">
    <property type="entry name" value="GAL4"/>
    <property type="match status" value="1"/>
</dbReference>
<dbReference type="SMART" id="SM00066">
    <property type="entry name" value="GAL4"/>
    <property type="match status" value="1"/>
</dbReference>
<dbReference type="EMBL" id="JAVRRD010000017">
    <property type="protein sequence ID" value="KAK5050612.1"/>
    <property type="molecule type" value="Genomic_DNA"/>
</dbReference>
<dbReference type="Pfam" id="PF04082">
    <property type="entry name" value="Fungal_trans"/>
    <property type="match status" value="1"/>
</dbReference>
<dbReference type="InterPro" id="IPR001138">
    <property type="entry name" value="Zn2Cys6_DnaBD"/>
</dbReference>
<dbReference type="GO" id="GO:0003677">
    <property type="term" value="F:DNA binding"/>
    <property type="evidence" value="ECO:0007669"/>
    <property type="project" value="UniProtKB-KW"/>
</dbReference>
<protein>
    <recommendedName>
        <fullName evidence="8">Zn(2)-C6 fungal-type domain-containing protein</fullName>
    </recommendedName>
</protein>
<evidence type="ECO:0000313" key="10">
    <source>
        <dbReference type="Proteomes" id="UP001358417"/>
    </source>
</evidence>
<feature type="region of interest" description="Disordered" evidence="7">
    <location>
        <begin position="885"/>
        <end position="930"/>
    </location>
</feature>
<feature type="region of interest" description="Disordered" evidence="7">
    <location>
        <begin position="68"/>
        <end position="89"/>
    </location>
</feature>
<dbReference type="AlphaFoldDB" id="A0AAV9N7L2"/>
<dbReference type="CDD" id="cd12148">
    <property type="entry name" value="fungal_TF_MHR"/>
    <property type="match status" value="1"/>
</dbReference>
<accession>A0AAV9N7L2</accession>
<organism evidence="9 10">
    <name type="scientific">Exophiala bonariae</name>
    <dbReference type="NCBI Taxonomy" id="1690606"/>
    <lineage>
        <taxon>Eukaryota</taxon>
        <taxon>Fungi</taxon>
        <taxon>Dikarya</taxon>
        <taxon>Ascomycota</taxon>
        <taxon>Pezizomycotina</taxon>
        <taxon>Eurotiomycetes</taxon>
        <taxon>Chaetothyriomycetidae</taxon>
        <taxon>Chaetothyriales</taxon>
        <taxon>Herpotrichiellaceae</taxon>
        <taxon>Exophiala</taxon>
    </lineage>
</organism>
<evidence type="ECO:0000256" key="5">
    <source>
        <dbReference type="ARBA" id="ARBA00023163"/>
    </source>
</evidence>
<comment type="subcellular location">
    <subcellularLocation>
        <location evidence="1">Nucleus</location>
    </subcellularLocation>
</comment>
<evidence type="ECO:0000256" key="1">
    <source>
        <dbReference type="ARBA" id="ARBA00004123"/>
    </source>
</evidence>
<keyword evidence="4" id="KW-0238">DNA-binding</keyword>
<evidence type="ECO:0000256" key="3">
    <source>
        <dbReference type="ARBA" id="ARBA00023015"/>
    </source>
</evidence>
<dbReference type="PROSITE" id="PS00463">
    <property type="entry name" value="ZN2_CY6_FUNGAL_1"/>
    <property type="match status" value="1"/>
</dbReference>
<feature type="region of interest" description="Disordered" evidence="7">
    <location>
        <begin position="110"/>
        <end position="143"/>
    </location>
</feature>
<dbReference type="PANTHER" id="PTHR31001:SF49">
    <property type="entry name" value="ZN(II)2CYS6 TRANSCRIPTION FACTOR (EUROFUNG)"/>
    <property type="match status" value="1"/>
</dbReference>
<dbReference type="InterPro" id="IPR050613">
    <property type="entry name" value="Sec_Metabolite_Reg"/>
</dbReference>
<sequence length="930" mass="102379">MSDFSSLTHKFRANVDNQVTGTNKISKRNRQPLSCAPCRVKKLKCDRGHPCETCIKRGDPTICTYGKNVSASTNSSSKPETNGTNSKGKAQERLRHLEHLIMQMVDQNGHGLVLGSQPPASTNAPGSGSQGGLVESESGSEAPNAAGRLQLASSGAQYVGSTHWSAILDNIQEIKAALGTENTPNADLEDTEDSETAEVVTLFDSGNGLSLAQILSQALPSRLQVDRRLSTYFKNHYLVIQFIHTGQFQRQYEEFWRNPLETSPLWISILFAICCMSATLNHVQGSEDPTPEDRLSPRMSFLQAACLCIKLGGYVRPKKWLLEALGLYAQCQYMATMDPSKEVGVVFSMVVRLAYQSGYHREPSNFPHLSVFEGEMRRRCWAMCRQFDLMVSFQLGLPNLITPDSWDTKAPSNLLDADFDENSAVLPPSRPETDPTQILYFIVKLRLMTAFGRICNHALSFREAPRQEIMDLDAEVRAVYKTVPDILHVRPLSKSFADPSYLIMVRLNCEFLYQKCLLVLHRKYMTQGGHPDSSEAAITAATTIVTYMLDIYKEFKPGGQLYADRWMLSSFTMNDFYLATMVLCLSLSIWRKSHPEKNVGEDEKVRSRIELLSKAYGVCEESSAASKEAKRITGVLKIILGEYVLAAGSGLQTRSAGISPEDILERRDMFRIQPIAFFPSSSDFNLAPLSLSDSQATVNPPHTMQAHQTTANNSVDFEQFSYPQTETRDSNQIDASMSPNPFTPFMSFNNSTYGYSPVPTTSNGMTNSASNPLTTSIPAIQSPFLPSGLANGQGANTNMGIDWALLDQWMAIPDADFMQTLSPNATMPSSRPDGPGSNIPTTAPMHDDDNDDWTSTPIRFLGTTTLLQNQETPNTTAAGFLSSAVGAKPSTTSSGSNNNTDNFSPGTDSLGYSTSTSSGRTQALDQYPQY</sequence>
<dbReference type="InterPro" id="IPR036864">
    <property type="entry name" value="Zn2-C6_fun-type_DNA-bd_sf"/>
</dbReference>
<evidence type="ECO:0000256" key="2">
    <source>
        <dbReference type="ARBA" id="ARBA00022723"/>
    </source>
</evidence>
<feature type="domain" description="Zn(2)-C6 fungal-type" evidence="8">
    <location>
        <begin position="34"/>
        <end position="65"/>
    </location>
</feature>
<evidence type="ECO:0000256" key="7">
    <source>
        <dbReference type="SAM" id="MobiDB-lite"/>
    </source>
</evidence>
<comment type="caution">
    <text evidence="9">The sequence shown here is derived from an EMBL/GenBank/DDBJ whole genome shotgun (WGS) entry which is preliminary data.</text>
</comment>
<feature type="compositionally biased region" description="Polar residues" evidence="7">
    <location>
        <begin position="903"/>
        <end position="930"/>
    </location>
</feature>
<dbReference type="GO" id="GO:0000981">
    <property type="term" value="F:DNA-binding transcription factor activity, RNA polymerase II-specific"/>
    <property type="evidence" value="ECO:0007669"/>
    <property type="project" value="InterPro"/>
</dbReference>
<dbReference type="GO" id="GO:0006351">
    <property type="term" value="P:DNA-templated transcription"/>
    <property type="evidence" value="ECO:0007669"/>
    <property type="project" value="InterPro"/>
</dbReference>
<dbReference type="GO" id="GO:0005634">
    <property type="term" value="C:nucleus"/>
    <property type="evidence" value="ECO:0007669"/>
    <property type="project" value="UniProtKB-SubCell"/>
</dbReference>
<keyword evidence="10" id="KW-1185">Reference proteome</keyword>